<dbReference type="GO" id="GO:0016301">
    <property type="term" value="F:kinase activity"/>
    <property type="evidence" value="ECO:0007669"/>
    <property type="project" value="UniProtKB-KW"/>
</dbReference>
<dbReference type="AlphaFoldDB" id="A0A1H7SAA6"/>
<dbReference type="Pfam" id="PF00027">
    <property type="entry name" value="cNMP_binding"/>
    <property type="match status" value="1"/>
</dbReference>
<proteinExistence type="predicted"/>
<dbReference type="OrthoDB" id="758145at2"/>
<keyword evidence="3" id="KW-1185">Reference proteome</keyword>
<dbReference type="Gene3D" id="2.60.120.10">
    <property type="entry name" value="Jelly Rolls"/>
    <property type="match status" value="1"/>
</dbReference>
<dbReference type="CDD" id="cd00038">
    <property type="entry name" value="CAP_ED"/>
    <property type="match status" value="1"/>
</dbReference>
<keyword evidence="2" id="KW-0418">Kinase</keyword>
<evidence type="ECO:0000313" key="3">
    <source>
        <dbReference type="Proteomes" id="UP000199421"/>
    </source>
</evidence>
<sequence>MEALTTAIKSFIRLSTEEEKLISTLFREMELKPGEYFLEEGKVCKYVAFVVKGLLRFYINDDGEEKTGYFSNEGDFLSYYPSFLTQTVADKYIQALEPTKLFVIDYDRLQHLYKNIQEGERFGRLAIEQVYLSAVRQLDSFYNDPPEKRYQQFLNTYPNLVQRIPQYYIASYVGIKPQSLSRIRKRLVKKH</sequence>
<evidence type="ECO:0000313" key="2">
    <source>
        <dbReference type="EMBL" id="SEL69562.1"/>
    </source>
</evidence>
<dbReference type="PROSITE" id="PS50042">
    <property type="entry name" value="CNMP_BINDING_3"/>
    <property type="match status" value="1"/>
</dbReference>
<dbReference type="STRING" id="407022.SAMN05661044_03146"/>
<dbReference type="Proteomes" id="UP000199421">
    <property type="component" value="Unassembled WGS sequence"/>
</dbReference>
<gene>
    <name evidence="2" type="ORF">SAMN05661044_03146</name>
</gene>
<accession>A0A1H7SAA6</accession>
<name>A0A1H7SAA6_OLID1</name>
<organism evidence="2 3">
    <name type="scientific">Olivibacter domesticus</name>
    <name type="common">Pseudosphingobacterium domesticum</name>
    <dbReference type="NCBI Taxonomy" id="407022"/>
    <lineage>
        <taxon>Bacteria</taxon>
        <taxon>Pseudomonadati</taxon>
        <taxon>Bacteroidota</taxon>
        <taxon>Sphingobacteriia</taxon>
        <taxon>Sphingobacteriales</taxon>
        <taxon>Sphingobacteriaceae</taxon>
        <taxon>Olivibacter</taxon>
    </lineage>
</organism>
<dbReference type="InterPro" id="IPR000595">
    <property type="entry name" value="cNMP-bd_dom"/>
</dbReference>
<keyword evidence="2" id="KW-0808">Transferase</keyword>
<dbReference type="InterPro" id="IPR014710">
    <property type="entry name" value="RmlC-like_jellyroll"/>
</dbReference>
<dbReference type="EMBL" id="FOAF01000003">
    <property type="protein sequence ID" value="SEL69562.1"/>
    <property type="molecule type" value="Genomic_DNA"/>
</dbReference>
<protein>
    <submittedName>
        <fullName evidence="2">cAMP-binding domain of CRP or a regulatory subunit of cAMP-dependent protein kinases</fullName>
    </submittedName>
</protein>
<reference evidence="3" key="1">
    <citation type="submission" date="2016-10" db="EMBL/GenBank/DDBJ databases">
        <authorList>
            <person name="Varghese N."/>
            <person name="Submissions S."/>
        </authorList>
    </citation>
    <scope>NUCLEOTIDE SEQUENCE [LARGE SCALE GENOMIC DNA]</scope>
    <source>
        <strain evidence="3">DSM 18733</strain>
    </source>
</reference>
<dbReference type="RefSeq" id="WP_093326294.1">
    <property type="nucleotide sequence ID" value="NZ_FOAF01000003.1"/>
</dbReference>
<evidence type="ECO:0000259" key="1">
    <source>
        <dbReference type="PROSITE" id="PS50042"/>
    </source>
</evidence>
<dbReference type="InterPro" id="IPR018490">
    <property type="entry name" value="cNMP-bd_dom_sf"/>
</dbReference>
<dbReference type="SUPFAM" id="SSF51206">
    <property type="entry name" value="cAMP-binding domain-like"/>
    <property type="match status" value="1"/>
</dbReference>
<feature type="domain" description="Cyclic nucleotide-binding" evidence="1">
    <location>
        <begin position="10"/>
        <end position="112"/>
    </location>
</feature>